<evidence type="ECO:0000313" key="1">
    <source>
        <dbReference type="EMBL" id="NLD25563.1"/>
    </source>
</evidence>
<accession>A0A847D268</accession>
<dbReference type="InterPro" id="IPR017853">
    <property type="entry name" value="GH"/>
</dbReference>
<dbReference type="Gene3D" id="3.20.20.80">
    <property type="entry name" value="Glycosidases"/>
    <property type="match status" value="1"/>
</dbReference>
<evidence type="ECO:0008006" key="3">
    <source>
        <dbReference type="Google" id="ProtNLM"/>
    </source>
</evidence>
<reference evidence="1 2" key="1">
    <citation type="journal article" date="2020" name="Biotechnol. Biofuels">
        <title>New insights from the biogas microbiome by comprehensive genome-resolved metagenomics of nearly 1600 species originating from multiple anaerobic digesters.</title>
        <authorList>
            <person name="Campanaro S."/>
            <person name="Treu L."/>
            <person name="Rodriguez-R L.M."/>
            <person name="Kovalovszki A."/>
            <person name="Ziels R.M."/>
            <person name="Maus I."/>
            <person name="Zhu X."/>
            <person name="Kougias P.G."/>
            <person name="Basile A."/>
            <person name="Luo G."/>
            <person name="Schluter A."/>
            <person name="Konstantinidis K.T."/>
            <person name="Angelidaki I."/>
        </authorList>
    </citation>
    <scope>NUCLEOTIDE SEQUENCE [LARGE SCALE GENOMIC DNA]</scope>
    <source>
        <strain evidence="1">AS06rmzACSIP_65</strain>
    </source>
</reference>
<gene>
    <name evidence="1" type="ORF">GX656_02890</name>
</gene>
<evidence type="ECO:0000313" key="2">
    <source>
        <dbReference type="Proteomes" id="UP000545876"/>
    </source>
</evidence>
<name>A0A847D268_9BACT</name>
<dbReference type="Proteomes" id="UP000545876">
    <property type="component" value="Unassembled WGS sequence"/>
</dbReference>
<protein>
    <recommendedName>
        <fullName evidence="3">Glycoside hydrolase family 42 N-terminal domain-containing protein</fullName>
    </recommendedName>
</protein>
<comment type="caution">
    <text evidence="1">The sequence shown here is derived from an EMBL/GenBank/DDBJ whole genome shotgun (WGS) entry which is preliminary data.</text>
</comment>
<dbReference type="AlphaFoldDB" id="A0A847D268"/>
<dbReference type="SUPFAM" id="SSF51445">
    <property type="entry name" value="(Trans)glycosidases"/>
    <property type="match status" value="1"/>
</dbReference>
<sequence>MNKEIVWGTSFSPEYSQYLGDRNPLETLKIVREKLNIQDFRLGLRWNTVEKNGKVSLEFYEKYIEYLLKNNCSICLNVGPIKVMRWPEEHIPEYINVKKRSVVKKDSELAKYAIEYFNKLLELIKKEYGKEKGISFQIENECYNRFGHKRLLMSDEYLLEIATILHEYFPKNKLMMDSSARKDLRKLMHLFDLFVENKLYEWEQLTLGINYYSMIPEISPFLKRIEALSFYLPWSMPLSRLKKIQERNHFDLEISEAQFEPWGKMTLPGNSLEELKYVVKHGLKIFPESYTYRVIRLWGVEEFGLKMKEKKLTSEHKDIIKEFFC</sequence>
<proteinExistence type="predicted"/>
<organism evidence="1 2">
    <name type="scientific">Candidatus Dojkabacteria bacterium</name>
    <dbReference type="NCBI Taxonomy" id="2099670"/>
    <lineage>
        <taxon>Bacteria</taxon>
        <taxon>Candidatus Dojkabacteria</taxon>
    </lineage>
</organism>
<dbReference type="EMBL" id="JAAZBX010000010">
    <property type="protein sequence ID" value="NLD25563.1"/>
    <property type="molecule type" value="Genomic_DNA"/>
</dbReference>